<feature type="compositionally biased region" description="Polar residues" evidence="1">
    <location>
        <begin position="143"/>
        <end position="154"/>
    </location>
</feature>
<organism evidence="2 3">
    <name type="scientific">Apiospora phragmitis</name>
    <dbReference type="NCBI Taxonomy" id="2905665"/>
    <lineage>
        <taxon>Eukaryota</taxon>
        <taxon>Fungi</taxon>
        <taxon>Dikarya</taxon>
        <taxon>Ascomycota</taxon>
        <taxon>Pezizomycotina</taxon>
        <taxon>Sordariomycetes</taxon>
        <taxon>Xylariomycetidae</taxon>
        <taxon>Amphisphaeriales</taxon>
        <taxon>Apiosporaceae</taxon>
        <taxon>Apiospora</taxon>
    </lineage>
</organism>
<gene>
    <name evidence="2" type="ORF">PG994_003271</name>
</gene>
<dbReference type="GeneID" id="92087743"/>
<dbReference type="Proteomes" id="UP001480595">
    <property type="component" value="Unassembled WGS sequence"/>
</dbReference>
<dbReference type="EMBL" id="JAQQWL010000004">
    <property type="protein sequence ID" value="KAK8075999.1"/>
    <property type="molecule type" value="Genomic_DNA"/>
</dbReference>
<protein>
    <submittedName>
        <fullName evidence="2">Uncharacterized protein</fullName>
    </submittedName>
</protein>
<reference evidence="2 3" key="1">
    <citation type="submission" date="2023-01" db="EMBL/GenBank/DDBJ databases">
        <title>Analysis of 21 Apiospora genomes using comparative genomics revels a genus with tremendous synthesis potential of carbohydrate active enzymes and secondary metabolites.</title>
        <authorList>
            <person name="Sorensen T."/>
        </authorList>
    </citation>
    <scope>NUCLEOTIDE SEQUENCE [LARGE SCALE GENOMIC DNA]</scope>
    <source>
        <strain evidence="2 3">CBS 135458</strain>
    </source>
</reference>
<accession>A0ABR1VXP3</accession>
<evidence type="ECO:0000313" key="3">
    <source>
        <dbReference type="Proteomes" id="UP001480595"/>
    </source>
</evidence>
<name>A0ABR1VXP3_9PEZI</name>
<comment type="caution">
    <text evidence="2">The sequence shown here is derived from an EMBL/GenBank/DDBJ whole genome shotgun (WGS) entry which is preliminary data.</text>
</comment>
<evidence type="ECO:0000256" key="1">
    <source>
        <dbReference type="SAM" id="MobiDB-lite"/>
    </source>
</evidence>
<keyword evidence="3" id="KW-1185">Reference proteome</keyword>
<proteinExistence type="predicted"/>
<sequence>MSVQRYLESMATEVPEAPALDADSESSITARTISSSTNTLFPIDCQKNGILDPLGSQPPTNLDHLCEQLSRQLSTSPIPTEAEYRDFKSRIQRDPNEATVMLEMMPLFKTYPNPDNVLEEDYRAVIDQAFTGLPKDQGFNDGLSPSQPDYVQGK</sequence>
<feature type="region of interest" description="Disordered" evidence="1">
    <location>
        <begin position="132"/>
        <end position="154"/>
    </location>
</feature>
<evidence type="ECO:0000313" key="2">
    <source>
        <dbReference type="EMBL" id="KAK8075999.1"/>
    </source>
</evidence>
<dbReference type="RefSeq" id="XP_066718958.1">
    <property type="nucleotide sequence ID" value="XM_066854680.1"/>
</dbReference>